<accession>A0A6I3KSQ5</accession>
<evidence type="ECO:0000313" key="2">
    <source>
        <dbReference type="EMBL" id="MTE11184.1"/>
    </source>
</evidence>
<comment type="caution">
    <text evidence="2">The sequence shown here is derived from an EMBL/GenBank/DDBJ whole genome shotgun (WGS) entry which is preliminary data.</text>
</comment>
<dbReference type="PANTHER" id="PTHR43781:SF1">
    <property type="entry name" value="SACCHAROPINE DEHYDROGENASE"/>
    <property type="match status" value="1"/>
</dbReference>
<dbReference type="AlphaFoldDB" id="A0A6I3KSQ5"/>
<evidence type="ECO:0000259" key="1">
    <source>
        <dbReference type="Pfam" id="PF03435"/>
    </source>
</evidence>
<dbReference type="Proteomes" id="UP000432464">
    <property type="component" value="Unassembled WGS sequence"/>
</dbReference>
<protein>
    <submittedName>
        <fullName evidence="2">NAD(P)H-binding protein</fullName>
    </submittedName>
</protein>
<dbReference type="InterPro" id="IPR005097">
    <property type="entry name" value="Sacchrp_dh_NADP-bd"/>
</dbReference>
<keyword evidence="3" id="KW-1185">Reference proteome</keyword>
<dbReference type="InterPro" id="IPR036291">
    <property type="entry name" value="NAD(P)-bd_dom_sf"/>
</dbReference>
<dbReference type="PANTHER" id="PTHR43781">
    <property type="entry name" value="SACCHAROPINE DEHYDROGENASE"/>
    <property type="match status" value="1"/>
</dbReference>
<feature type="domain" description="Saccharopine dehydrogenase NADP binding" evidence="1">
    <location>
        <begin position="12"/>
        <end position="135"/>
    </location>
</feature>
<sequence length="352" mass="36485">MTKNENVRPATIAVYGASGHTGGYILSELHRRGLTPILAGRNVDRLRDAAVAAHLPDAEIRIAAAEDDAALVAAFTGADVVISSLPGYVDIGEPILAAAIDAGAHYVDISGEQLFLRRVLDEYGPRAERAGVTVLSAVTDSNLPADLLADLLAERLTGPVGFVISHHSRSGGDGSRGSAKTILASLDWFRAGGWHYVEGEFRTGPVDPAPMLYPGDTEPTEVAKFAFPAVLTIPRHTDAAAVTGAVDSVFRSTITGLTPELVAGLPEKPSAASDLRYDMVVDATGADGRGLRGVVSGVDSYRDSGLLAVEAAARLARGGTKAGALAPSEAFDAADFLNSLAPHGITWTITAA</sequence>
<reference evidence="2 3" key="1">
    <citation type="submission" date="2019-11" db="EMBL/GenBank/DDBJ databases">
        <title>Nocardia sp. nov. CT2-14 isolated from soil.</title>
        <authorList>
            <person name="Kanchanasin P."/>
            <person name="Tanasupawat S."/>
            <person name="Yuki M."/>
            <person name="Kudo T."/>
        </authorList>
    </citation>
    <scope>NUCLEOTIDE SEQUENCE [LARGE SCALE GENOMIC DNA]</scope>
    <source>
        <strain evidence="2 3">CT2-14</strain>
    </source>
</reference>
<proteinExistence type="predicted"/>
<dbReference type="SUPFAM" id="SSF51735">
    <property type="entry name" value="NAD(P)-binding Rossmann-fold domains"/>
    <property type="match status" value="1"/>
</dbReference>
<dbReference type="RefSeq" id="WP_154785773.1">
    <property type="nucleotide sequence ID" value="NZ_WMBB01000001.1"/>
</dbReference>
<evidence type="ECO:0000313" key="3">
    <source>
        <dbReference type="Proteomes" id="UP000432464"/>
    </source>
</evidence>
<dbReference type="Pfam" id="PF03435">
    <property type="entry name" value="Sacchrp_dh_NADP"/>
    <property type="match status" value="1"/>
</dbReference>
<name>A0A6I3KSQ5_9NOCA</name>
<organism evidence="2 3">
    <name type="scientific">Nocardia aurantiaca</name>
    <dbReference type="NCBI Taxonomy" id="2675850"/>
    <lineage>
        <taxon>Bacteria</taxon>
        <taxon>Bacillati</taxon>
        <taxon>Actinomycetota</taxon>
        <taxon>Actinomycetes</taxon>
        <taxon>Mycobacteriales</taxon>
        <taxon>Nocardiaceae</taxon>
        <taxon>Nocardia</taxon>
    </lineage>
</organism>
<dbReference type="EMBL" id="WMBB01000001">
    <property type="protein sequence ID" value="MTE11184.1"/>
    <property type="molecule type" value="Genomic_DNA"/>
</dbReference>
<dbReference type="Gene3D" id="3.40.50.720">
    <property type="entry name" value="NAD(P)-binding Rossmann-like Domain"/>
    <property type="match status" value="1"/>
</dbReference>
<gene>
    <name evidence="2" type="ORF">GLP40_00035</name>
</gene>